<proteinExistence type="predicted"/>
<evidence type="ECO:0000313" key="1">
    <source>
        <dbReference type="EMBL" id="KKU77138.1"/>
    </source>
</evidence>
<comment type="caution">
    <text evidence="1">The sequence shown here is derived from an EMBL/GenBank/DDBJ whole genome shotgun (WGS) entry which is preliminary data.</text>
</comment>
<name>A0A0G1VG64_9BACT</name>
<gene>
    <name evidence="1" type="ORF">UY02_C0006G0005</name>
</gene>
<dbReference type="EMBL" id="LCOK01000006">
    <property type="protein sequence ID" value="KKU77138.1"/>
    <property type="molecule type" value="Genomic_DNA"/>
</dbReference>
<evidence type="ECO:0000313" key="2">
    <source>
        <dbReference type="Proteomes" id="UP000034682"/>
    </source>
</evidence>
<accession>A0A0G1VG64</accession>
<reference evidence="1 2" key="1">
    <citation type="journal article" date="2015" name="Nature">
        <title>rRNA introns, odd ribosomes, and small enigmatic genomes across a large radiation of phyla.</title>
        <authorList>
            <person name="Brown C.T."/>
            <person name="Hug L.A."/>
            <person name="Thomas B.C."/>
            <person name="Sharon I."/>
            <person name="Castelle C.J."/>
            <person name="Singh A."/>
            <person name="Wilkins M.J."/>
            <person name="Williams K.H."/>
            <person name="Banfield J.F."/>
        </authorList>
    </citation>
    <scope>NUCLEOTIDE SEQUENCE [LARGE SCALE GENOMIC DNA]</scope>
</reference>
<dbReference type="AlphaFoldDB" id="A0A0G1VG64"/>
<sequence length="140" mass="16605">MIEKPPPNFAAWTLKETLSLFIEFETQKLIRRPPEAGDCRAPRWIAYENIYLTPDGFGRGKEWVFFGKHTFLIFWGIEGGETYEFFSVFHNGRWESFSNDNKAMIAAVVEKDKLDFIVMCRIAVRRRNDQEILRFFVERN</sequence>
<dbReference type="Proteomes" id="UP000034682">
    <property type="component" value="Unassembled WGS sequence"/>
</dbReference>
<organism evidence="1 2">
    <name type="scientific">Candidatus Giovannonibacteria bacterium GW2011_GWB1_47_6b</name>
    <dbReference type="NCBI Taxonomy" id="1618655"/>
    <lineage>
        <taxon>Bacteria</taxon>
        <taxon>Candidatus Giovannoniibacteriota</taxon>
    </lineage>
</organism>
<protein>
    <submittedName>
        <fullName evidence="1">Uncharacterized protein</fullName>
    </submittedName>
</protein>